<reference evidence="9" key="1">
    <citation type="journal article" date="2020" name="Stud. Mycol.">
        <title>101 Dothideomycetes genomes: a test case for predicting lifestyles and emergence of pathogens.</title>
        <authorList>
            <person name="Haridas S."/>
            <person name="Albert R."/>
            <person name="Binder M."/>
            <person name="Bloem J."/>
            <person name="Labutti K."/>
            <person name="Salamov A."/>
            <person name="Andreopoulos B."/>
            <person name="Baker S."/>
            <person name="Barry K."/>
            <person name="Bills G."/>
            <person name="Bluhm B."/>
            <person name="Cannon C."/>
            <person name="Castanera R."/>
            <person name="Culley D."/>
            <person name="Daum C."/>
            <person name="Ezra D."/>
            <person name="Gonzalez J."/>
            <person name="Henrissat B."/>
            <person name="Kuo A."/>
            <person name="Liang C."/>
            <person name="Lipzen A."/>
            <person name="Lutzoni F."/>
            <person name="Magnuson J."/>
            <person name="Mondo S."/>
            <person name="Nolan M."/>
            <person name="Ohm R."/>
            <person name="Pangilinan J."/>
            <person name="Park H.-J."/>
            <person name="Ramirez L."/>
            <person name="Alfaro M."/>
            <person name="Sun H."/>
            <person name="Tritt A."/>
            <person name="Yoshinaga Y."/>
            <person name="Zwiers L.-H."/>
            <person name="Turgeon B."/>
            <person name="Goodwin S."/>
            <person name="Spatafora J."/>
            <person name="Crous P."/>
            <person name="Grigoriev I."/>
        </authorList>
    </citation>
    <scope>NUCLEOTIDE SEQUENCE</scope>
    <source>
        <strain evidence="9">CBS 113979</strain>
    </source>
</reference>
<dbReference type="InterPro" id="IPR021151">
    <property type="entry name" value="GINS_A"/>
</dbReference>
<dbReference type="InterPro" id="IPR036224">
    <property type="entry name" value="GINS_bundle-like_dom_sf"/>
</dbReference>
<evidence type="ECO:0000256" key="4">
    <source>
        <dbReference type="ARBA" id="ARBA00022705"/>
    </source>
</evidence>
<evidence type="ECO:0000256" key="5">
    <source>
        <dbReference type="ARBA" id="ARBA00023242"/>
    </source>
</evidence>
<evidence type="ECO:0000256" key="6">
    <source>
        <dbReference type="PIRNR" id="PIRNR007764"/>
    </source>
</evidence>
<keyword evidence="10" id="KW-1185">Reference proteome</keyword>
<keyword evidence="4 6" id="KW-0235">DNA replication</keyword>
<dbReference type="CDD" id="cd21692">
    <property type="entry name" value="GINS_B_Sld5"/>
    <property type="match status" value="1"/>
</dbReference>
<dbReference type="PANTHER" id="PTHR21206">
    <property type="entry name" value="SLD5 PROTEIN"/>
    <property type="match status" value="1"/>
</dbReference>
<dbReference type="Pfam" id="PF16922">
    <property type="entry name" value="SLD5_C"/>
    <property type="match status" value="1"/>
</dbReference>
<dbReference type="CDD" id="cd11711">
    <property type="entry name" value="GINS_A_Sld5"/>
    <property type="match status" value="1"/>
</dbReference>
<feature type="domain" description="DNA replication complex GINS protein SLD5 C-terminal" evidence="8">
    <location>
        <begin position="176"/>
        <end position="228"/>
    </location>
</feature>
<feature type="domain" description="GINS subunit" evidence="7">
    <location>
        <begin position="61"/>
        <end position="151"/>
    </location>
</feature>
<dbReference type="Gene3D" id="1.20.58.1030">
    <property type="match status" value="1"/>
</dbReference>
<gene>
    <name evidence="9" type="ORF">K402DRAFT_359508</name>
</gene>
<protein>
    <recommendedName>
        <fullName evidence="3 6">DNA replication complex GINS protein SLD5</fullName>
    </recommendedName>
</protein>
<evidence type="ECO:0000256" key="3">
    <source>
        <dbReference type="ARBA" id="ARBA00014804"/>
    </source>
</evidence>
<dbReference type="AlphaFoldDB" id="A0A6G1GUJ3"/>
<evidence type="ECO:0000259" key="7">
    <source>
        <dbReference type="Pfam" id="PF05916"/>
    </source>
</evidence>
<dbReference type="InterPro" id="IPR031633">
    <property type="entry name" value="SLD5_C"/>
</dbReference>
<dbReference type="GO" id="GO:0000727">
    <property type="term" value="P:double-strand break repair via break-induced replication"/>
    <property type="evidence" value="ECO:0007669"/>
    <property type="project" value="TreeGrafter"/>
</dbReference>
<comment type="function">
    <text evidence="6">The GINS complex plays an essential role in the initiation of DNA replication.</text>
</comment>
<dbReference type="SUPFAM" id="SSF158573">
    <property type="entry name" value="GINS helical bundle-like"/>
    <property type="match status" value="1"/>
</dbReference>
<evidence type="ECO:0000256" key="1">
    <source>
        <dbReference type="ARBA" id="ARBA00004123"/>
    </source>
</evidence>
<dbReference type="Pfam" id="PF05916">
    <property type="entry name" value="Sld5"/>
    <property type="match status" value="1"/>
</dbReference>
<comment type="subcellular location">
    <subcellularLocation>
        <location evidence="1 6">Nucleus</location>
    </subcellularLocation>
</comment>
<dbReference type="InterPro" id="IPR038749">
    <property type="entry name" value="Sld5_GINS_A"/>
</dbReference>
<dbReference type="Gene3D" id="3.40.5.60">
    <property type="match status" value="1"/>
</dbReference>
<accession>A0A6G1GUJ3</accession>
<evidence type="ECO:0000313" key="10">
    <source>
        <dbReference type="Proteomes" id="UP000800041"/>
    </source>
</evidence>
<name>A0A6G1GUJ3_9PEZI</name>
<sequence>MNLDEILAEATGPSIPQSTLDLQELSRVWVAERVAPELLPWPETLMERVLAGIRRQVEIVEEQTGDMDSKTNFKLIVIQTELERWKFLVRSLLRARIAKIDAHPHHILFTISPTLASQSSSTSYNPDLLSPAESNYLHTHTALLSSHYSSSFLSTFPSALQSLDDTSGGISMISAPDLDTAVFVRCLEDCTVERTEGGESLILRRGDVWVVRWRGVKLKVERGLCELI</sequence>
<dbReference type="GO" id="GO:0006261">
    <property type="term" value="P:DNA-templated DNA replication"/>
    <property type="evidence" value="ECO:0007669"/>
    <property type="project" value="InterPro"/>
</dbReference>
<keyword evidence="5 6" id="KW-0539">Nucleus</keyword>
<dbReference type="InterPro" id="IPR008591">
    <property type="entry name" value="GINS_Sld5"/>
</dbReference>
<dbReference type="EMBL" id="ML977168">
    <property type="protein sequence ID" value="KAF1984482.1"/>
    <property type="molecule type" value="Genomic_DNA"/>
</dbReference>
<evidence type="ECO:0000256" key="2">
    <source>
        <dbReference type="ARBA" id="ARBA00008187"/>
    </source>
</evidence>
<evidence type="ECO:0000313" key="9">
    <source>
        <dbReference type="EMBL" id="KAF1984482.1"/>
    </source>
</evidence>
<dbReference type="OrthoDB" id="338231at2759"/>
<dbReference type="PANTHER" id="PTHR21206:SF0">
    <property type="entry name" value="DNA REPLICATION COMPLEX GINS PROTEIN SLD5"/>
    <property type="match status" value="1"/>
</dbReference>
<proteinExistence type="inferred from homology"/>
<organism evidence="9 10">
    <name type="scientific">Aulographum hederae CBS 113979</name>
    <dbReference type="NCBI Taxonomy" id="1176131"/>
    <lineage>
        <taxon>Eukaryota</taxon>
        <taxon>Fungi</taxon>
        <taxon>Dikarya</taxon>
        <taxon>Ascomycota</taxon>
        <taxon>Pezizomycotina</taxon>
        <taxon>Dothideomycetes</taxon>
        <taxon>Pleosporomycetidae</taxon>
        <taxon>Aulographales</taxon>
        <taxon>Aulographaceae</taxon>
    </lineage>
</organism>
<dbReference type="PIRSF" id="PIRSF007764">
    <property type="entry name" value="Sld5"/>
    <property type="match status" value="1"/>
</dbReference>
<dbReference type="Proteomes" id="UP000800041">
    <property type="component" value="Unassembled WGS sequence"/>
</dbReference>
<evidence type="ECO:0000259" key="8">
    <source>
        <dbReference type="Pfam" id="PF16922"/>
    </source>
</evidence>
<dbReference type="GO" id="GO:0000811">
    <property type="term" value="C:GINS complex"/>
    <property type="evidence" value="ECO:0007669"/>
    <property type="project" value="UniProtKB-UniRule"/>
</dbReference>
<comment type="similarity">
    <text evidence="2 6">Belongs to the GINS4/SLD5 family.</text>
</comment>